<organism evidence="1 2">
    <name type="scientific">Sporosarcina koreensis</name>
    <dbReference type="NCBI Taxonomy" id="334735"/>
    <lineage>
        <taxon>Bacteria</taxon>
        <taxon>Bacillati</taxon>
        <taxon>Bacillota</taxon>
        <taxon>Bacilli</taxon>
        <taxon>Bacillales</taxon>
        <taxon>Caryophanaceae</taxon>
        <taxon>Sporosarcina</taxon>
    </lineage>
</organism>
<sequence length="171" mass="19887">MYDPTVFENLKVAFENQVYDLDTIEREIRIIDRSDLMDFAVLARKFAVQFTLYDLEDVSAEIMLEATLRDLADEILETPGGNPGCSLTLRFQKHVREAATQCPRIEEVLSDIWENEVLVIQTMSFIYGDDEFGYLNNIEVKFRTKINEENMREIPDFLHSVLDALRVLQTI</sequence>
<evidence type="ECO:0000313" key="2">
    <source>
        <dbReference type="Proteomes" id="UP001596071"/>
    </source>
</evidence>
<gene>
    <name evidence="1" type="ORF">ACFPTP_06470</name>
</gene>
<reference evidence="2" key="1">
    <citation type="journal article" date="2019" name="Int. J. Syst. Evol. Microbiol.">
        <title>The Global Catalogue of Microorganisms (GCM) 10K type strain sequencing project: providing services to taxonomists for standard genome sequencing and annotation.</title>
        <authorList>
            <consortium name="The Broad Institute Genomics Platform"/>
            <consortium name="The Broad Institute Genome Sequencing Center for Infectious Disease"/>
            <person name="Wu L."/>
            <person name="Ma J."/>
        </authorList>
    </citation>
    <scope>NUCLEOTIDE SEQUENCE [LARGE SCALE GENOMIC DNA]</scope>
    <source>
        <strain evidence="2">KACC 11299</strain>
    </source>
</reference>
<dbReference type="Proteomes" id="UP001596071">
    <property type="component" value="Unassembled WGS sequence"/>
</dbReference>
<name>A0ABW0TWI7_9BACL</name>
<proteinExistence type="predicted"/>
<dbReference type="RefSeq" id="WP_381443080.1">
    <property type="nucleotide sequence ID" value="NZ_JBHSNP010000010.1"/>
</dbReference>
<protein>
    <submittedName>
        <fullName evidence="1">Uncharacterized protein</fullName>
    </submittedName>
</protein>
<dbReference type="EMBL" id="JBHSNP010000010">
    <property type="protein sequence ID" value="MFC5602860.1"/>
    <property type="molecule type" value="Genomic_DNA"/>
</dbReference>
<evidence type="ECO:0000313" key="1">
    <source>
        <dbReference type="EMBL" id="MFC5602860.1"/>
    </source>
</evidence>
<keyword evidence="2" id="KW-1185">Reference proteome</keyword>
<comment type="caution">
    <text evidence="1">The sequence shown here is derived from an EMBL/GenBank/DDBJ whole genome shotgun (WGS) entry which is preliminary data.</text>
</comment>
<accession>A0ABW0TWI7</accession>